<keyword evidence="1" id="KW-0812">Transmembrane</keyword>
<sequence length="267" mass="29488">MRAARQTGQSMVGFLVASMFILIPAFIGLSFLAKTGDMKFRADEASRYSAWEKTVWDGGEGHAKGDLELGWEVRNRVFGRAEGLVDSRHDKTRQENQGLDAMAYTTYAERRGREVMLADLAESNSGVQVNTSHLAYGGVLARLNNRAADVLKLRDDGYQKASVEVALTKPSAEYLPVESFTLKTRYVLLDDAWSAAAPDIATENIRRTVPTSLLDNDVIRTMQSIVGFVFDDLDPRNFELGKVDVSVAPCQRLAPYERGNTDAPDAC</sequence>
<dbReference type="AlphaFoldDB" id="L0WA73"/>
<dbReference type="eggNOG" id="ENOG5033AQK">
    <property type="taxonomic scope" value="Bacteria"/>
</dbReference>
<dbReference type="OrthoDB" id="6839462at2"/>
<dbReference type="Proteomes" id="UP000010164">
    <property type="component" value="Unassembled WGS sequence"/>
</dbReference>
<feature type="transmembrane region" description="Helical" evidence="1">
    <location>
        <begin position="12"/>
        <end position="33"/>
    </location>
</feature>
<gene>
    <name evidence="2" type="ORF">A11A3_11698</name>
</gene>
<keyword evidence="3" id="KW-1185">Reference proteome</keyword>
<protein>
    <submittedName>
        <fullName evidence="2">Uncharacterized protein</fullName>
    </submittedName>
</protein>
<organism evidence="2 3">
    <name type="scientific">Alcanivorax hongdengensis A-11-3</name>
    <dbReference type="NCBI Taxonomy" id="1177179"/>
    <lineage>
        <taxon>Bacteria</taxon>
        <taxon>Pseudomonadati</taxon>
        <taxon>Pseudomonadota</taxon>
        <taxon>Gammaproteobacteria</taxon>
        <taxon>Oceanospirillales</taxon>
        <taxon>Alcanivoracaceae</taxon>
        <taxon>Alcanivorax</taxon>
    </lineage>
</organism>
<evidence type="ECO:0000313" key="2">
    <source>
        <dbReference type="EMBL" id="EKF73871.1"/>
    </source>
</evidence>
<evidence type="ECO:0000313" key="3">
    <source>
        <dbReference type="Proteomes" id="UP000010164"/>
    </source>
</evidence>
<dbReference type="RefSeq" id="WP_008929514.1">
    <property type="nucleotide sequence ID" value="NZ_AMRJ01000018.1"/>
</dbReference>
<dbReference type="PATRIC" id="fig|1177179.3.peg.2336"/>
<keyword evidence="1" id="KW-0472">Membrane</keyword>
<keyword evidence="1" id="KW-1133">Transmembrane helix</keyword>
<comment type="caution">
    <text evidence="2">The sequence shown here is derived from an EMBL/GenBank/DDBJ whole genome shotgun (WGS) entry which is preliminary data.</text>
</comment>
<name>L0WA73_9GAMM</name>
<dbReference type="EMBL" id="AMRJ01000018">
    <property type="protein sequence ID" value="EKF73871.1"/>
    <property type="molecule type" value="Genomic_DNA"/>
</dbReference>
<accession>L0WA73</accession>
<dbReference type="STRING" id="1177179.A11A3_11698"/>
<reference evidence="2 3" key="1">
    <citation type="journal article" date="2012" name="J. Bacteriol.">
        <title>Genome Sequence of the Alkane-Degrading Bacterium Alcanivorax hongdengensis Type Strain A-11-3.</title>
        <authorList>
            <person name="Lai Q."/>
            <person name="Shao Z."/>
        </authorList>
    </citation>
    <scope>NUCLEOTIDE SEQUENCE [LARGE SCALE GENOMIC DNA]</scope>
    <source>
        <strain evidence="2 3">A-11-3</strain>
    </source>
</reference>
<proteinExistence type="predicted"/>
<evidence type="ECO:0000256" key="1">
    <source>
        <dbReference type="SAM" id="Phobius"/>
    </source>
</evidence>